<reference evidence="3 4" key="1">
    <citation type="submission" date="2019-12" db="EMBL/GenBank/DDBJ databases">
        <title>The draft genomic sequence of strain Chitinophaga oryziterrae JCM 16595.</title>
        <authorList>
            <person name="Zhang X."/>
        </authorList>
    </citation>
    <scope>NUCLEOTIDE SEQUENCE [LARGE SCALE GENOMIC DNA]</scope>
    <source>
        <strain evidence="3 4">JCM 16595</strain>
    </source>
</reference>
<comment type="caution">
    <text evidence="3">The sequence shown here is derived from an EMBL/GenBank/DDBJ whole genome shotgun (WGS) entry which is preliminary data.</text>
</comment>
<dbReference type="GO" id="GO:0004175">
    <property type="term" value="F:endopeptidase activity"/>
    <property type="evidence" value="ECO:0007669"/>
    <property type="project" value="UniProtKB-ARBA"/>
</dbReference>
<accession>A0A6N8J9I7</accession>
<feature type="domain" description="CAAX prenyl protease 2/Lysostaphin resistance protein A-like" evidence="2">
    <location>
        <begin position="140"/>
        <end position="240"/>
    </location>
</feature>
<feature type="transmembrane region" description="Helical" evidence="1">
    <location>
        <begin position="123"/>
        <end position="142"/>
    </location>
</feature>
<dbReference type="InterPro" id="IPR003675">
    <property type="entry name" value="Rce1/LyrA-like_dom"/>
</dbReference>
<feature type="transmembrane region" description="Helical" evidence="1">
    <location>
        <begin position="42"/>
        <end position="62"/>
    </location>
</feature>
<name>A0A6N8J9I7_9BACT</name>
<feature type="transmembrane region" description="Helical" evidence="1">
    <location>
        <begin position="163"/>
        <end position="183"/>
    </location>
</feature>
<keyword evidence="3" id="KW-0645">Protease</keyword>
<dbReference type="InterPro" id="IPR042150">
    <property type="entry name" value="MmRce1-like"/>
</dbReference>
<dbReference type="EMBL" id="WRXO01000002">
    <property type="protein sequence ID" value="MVT41178.1"/>
    <property type="molecule type" value="Genomic_DNA"/>
</dbReference>
<protein>
    <submittedName>
        <fullName evidence="3">CPBP family intramembrane metalloprotease</fullName>
    </submittedName>
</protein>
<keyword evidence="3" id="KW-0378">Hydrolase</keyword>
<keyword evidence="4" id="KW-1185">Reference proteome</keyword>
<dbReference type="GO" id="GO:0006508">
    <property type="term" value="P:proteolysis"/>
    <property type="evidence" value="ECO:0007669"/>
    <property type="project" value="UniProtKB-KW"/>
</dbReference>
<feature type="transmembrane region" description="Helical" evidence="1">
    <location>
        <begin position="227"/>
        <end position="245"/>
    </location>
</feature>
<gene>
    <name evidence="3" type="ORF">GO495_11340</name>
</gene>
<dbReference type="GO" id="GO:0008237">
    <property type="term" value="F:metallopeptidase activity"/>
    <property type="evidence" value="ECO:0007669"/>
    <property type="project" value="UniProtKB-KW"/>
</dbReference>
<dbReference type="PANTHER" id="PTHR35797">
    <property type="entry name" value="PROTEASE-RELATED"/>
    <property type="match status" value="1"/>
</dbReference>
<evidence type="ECO:0000259" key="2">
    <source>
        <dbReference type="Pfam" id="PF02517"/>
    </source>
</evidence>
<evidence type="ECO:0000313" key="4">
    <source>
        <dbReference type="Proteomes" id="UP000468388"/>
    </source>
</evidence>
<proteinExistence type="predicted"/>
<keyword evidence="1" id="KW-1133">Transmembrane helix</keyword>
<organism evidence="3 4">
    <name type="scientific">Chitinophaga oryziterrae</name>
    <dbReference type="NCBI Taxonomy" id="1031224"/>
    <lineage>
        <taxon>Bacteria</taxon>
        <taxon>Pseudomonadati</taxon>
        <taxon>Bacteroidota</taxon>
        <taxon>Chitinophagia</taxon>
        <taxon>Chitinophagales</taxon>
        <taxon>Chitinophagaceae</taxon>
        <taxon>Chitinophaga</taxon>
    </lineage>
</organism>
<dbReference type="AlphaFoldDB" id="A0A6N8J9I7"/>
<dbReference type="RefSeq" id="WP_157299787.1">
    <property type="nucleotide sequence ID" value="NZ_BAAAZB010000007.1"/>
</dbReference>
<keyword evidence="1" id="KW-0812">Transmembrane</keyword>
<evidence type="ECO:0000256" key="1">
    <source>
        <dbReference type="SAM" id="Phobius"/>
    </source>
</evidence>
<dbReference type="Pfam" id="PF02517">
    <property type="entry name" value="Rce1-like"/>
    <property type="match status" value="1"/>
</dbReference>
<evidence type="ECO:0000313" key="3">
    <source>
        <dbReference type="EMBL" id="MVT41178.1"/>
    </source>
</evidence>
<sequence length="288" mass="32795">MNQPVNQTRKAIFLFLFFTFAISSIFYAEIIHTGKVGSAKGLFVTGLMWSPALSAFITSLLLKRKISDLAWKWGNPTYQLWSYLTPLLYTTLAYLIIWLTGWGGFYNKEFVKQIAESFGAEHLPGPVVILLYFILYSFFGMVRSMATATGEEIGWRGFLVPELYKITGYTQTSLITGFIWALWHVPILLFADYNSGTPAWYGLSCFAVMVISSSFIFTWFRLKSGSLWTGVLLHASHNLFIQTFFTPLTVDTGKTKYFYDEFGVVLPVITSLLAIYFWSRRGELKSDS</sequence>
<dbReference type="OrthoDB" id="9777755at2"/>
<feature type="transmembrane region" description="Helical" evidence="1">
    <location>
        <begin position="12"/>
        <end position="30"/>
    </location>
</feature>
<feature type="transmembrane region" description="Helical" evidence="1">
    <location>
        <begin position="199"/>
        <end position="220"/>
    </location>
</feature>
<keyword evidence="3" id="KW-0482">Metalloprotease</keyword>
<dbReference type="PANTHER" id="PTHR35797:SF1">
    <property type="entry name" value="PROTEASE"/>
    <property type="match status" value="1"/>
</dbReference>
<feature type="transmembrane region" description="Helical" evidence="1">
    <location>
        <begin position="83"/>
        <end position="103"/>
    </location>
</feature>
<feature type="transmembrane region" description="Helical" evidence="1">
    <location>
        <begin position="257"/>
        <end position="278"/>
    </location>
</feature>
<dbReference type="GO" id="GO:0080120">
    <property type="term" value="P:CAAX-box protein maturation"/>
    <property type="evidence" value="ECO:0007669"/>
    <property type="project" value="UniProtKB-ARBA"/>
</dbReference>
<keyword evidence="1" id="KW-0472">Membrane</keyword>
<dbReference type="Proteomes" id="UP000468388">
    <property type="component" value="Unassembled WGS sequence"/>
</dbReference>